<feature type="transmembrane region" description="Helical" evidence="1">
    <location>
        <begin position="21"/>
        <end position="46"/>
    </location>
</feature>
<evidence type="ECO:0000313" key="2">
    <source>
        <dbReference type="EMBL" id="PCG72147.1"/>
    </source>
</evidence>
<organism evidence="2">
    <name type="scientific">Heliothis virescens</name>
    <name type="common">Tobacco budworm moth</name>
    <dbReference type="NCBI Taxonomy" id="7102"/>
    <lineage>
        <taxon>Eukaryota</taxon>
        <taxon>Metazoa</taxon>
        <taxon>Ecdysozoa</taxon>
        <taxon>Arthropoda</taxon>
        <taxon>Hexapoda</taxon>
        <taxon>Insecta</taxon>
        <taxon>Pterygota</taxon>
        <taxon>Neoptera</taxon>
        <taxon>Endopterygota</taxon>
        <taxon>Lepidoptera</taxon>
        <taxon>Glossata</taxon>
        <taxon>Ditrysia</taxon>
        <taxon>Noctuoidea</taxon>
        <taxon>Noctuidae</taxon>
        <taxon>Heliothinae</taxon>
        <taxon>Heliothis</taxon>
    </lineage>
</organism>
<keyword evidence="1" id="KW-0472">Membrane</keyword>
<name>A0A2A4JJA5_HELVI</name>
<comment type="caution">
    <text evidence="2">The sequence shown here is derived from an EMBL/GenBank/DDBJ whole genome shotgun (WGS) entry which is preliminary data.</text>
</comment>
<proteinExistence type="predicted"/>
<evidence type="ECO:0000256" key="1">
    <source>
        <dbReference type="SAM" id="Phobius"/>
    </source>
</evidence>
<evidence type="ECO:0008006" key="3">
    <source>
        <dbReference type="Google" id="ProtNLM"/>
    </source>
</evidence>
<dbReference type="AlphaFoldDB" id="A0A2A4JJA5"/>
<keyword evidence="1" id="KW-1133">Transmembrane helix</keyword>
<dbReference type="EMBL" id="NWSH01001201">
    <property type="protein sequence ID" value="PCG72147.1"/>
    <property type="molecule type" value="Genomic_DNA"/>
</dbReference>
<accession>A0A2A4JJA5</accession>
<feature type="transmembrane region" description="Helical" evidence="1">
    <location>
        <begin position="97"/>
        <end position="123"/>
    </location>
</feature>
<gene>
    <name evidence="2" type="ORF">B5V51_1122</name>
</gene>
<feature type="transmembrane region" description="Helical" evidence="1">
    <location>
        <begin position="66"/>
        <end position="90"/>
    </location>
</feature>
<sequence>MSTKSKWYSATKCVCGYSLREGVVIVGISSIIISIATLFTSLSMILAMSSKELEYNSNPVNAINMVFSLFCTSTSMYQATVSIMVLWFGLWRKGSSFVLTLWVVSNISMLTLYLFMFLAKIIVTLNAHYYTQAFLTIIVGIFFEGLFTYFIVIVNSYENSLEPDVIYY</sequence>
<keyword evidence="1" id="KW-0812">Transmembrane</keyword>
<feature type="transmembrane region" description="Helical" evidence="1">
    <location>
        <begin position="129"/>
        <end position="152"/>
    </location>
</feature>
<reference evidence="2" key="1">
    <citation type="submission" date="2017-09" db="EMBL/GenBank/DDBJ databases">
        <title>Contemporary evolution of a Lepidopteran species, Heliothis virescens, in response to modern agricultural practices.</title>
        <authorList>
            <person name="Fritz M.L."/>
            <person name="Deyonke A.M."/>
            <person name="Papanicolaou A."/>
            <person name="Micinski S."/>
            <person name="Westbrook J."/>
            <person name="Gould F."/>
        </authorList>
    </citation>
    <scope>NUCLEOTIDE SEQUENCE [LARGE SCALE GENOMIC DNA]</scope>
    <source>
        <strain evidence="2">HvINT-</strain>
        <tissue evidence="2">Whole body</tissue>
    </source>
</reference>
<protein>
    <recommendedName>
        <fullName evidence="3">MARVEL domain-containing protein</fullName>
    </recommendedName>
</protein>